<organism evidence="3 4">
    <name type="scientific">Shouchella clausii</name>
    <name type="common">Alkalihalobacillus clausii</name>
    <dbReference type="NCBI Taxonomy" id="79880"/>
    <lineage>
        <taxon>Bacteria</taxon>
        <taxon>Bacillati</taxon>
        <taxon>Bacillota</taxon>
        <taxon>Bacilli</taxon>
        <taxon>Bacillales</taxon>
        <taxon>Bacillaceae</taxon>
        <taxon>Shouchella</taxon>
    </lineage>
</organism>
<evidence type="ECO:0000313" key="3">
    <source>
        <dbReference type="EMBL" id="PAE89265.1"/>
    </source>
</evidence>
<dbReference type="Pfam" id="PF22725">
    <property type="entry name" value="GFO_IDH_MocA_C3"/>
    <property type="match status" value="1"/>
</dbReference>
<dbReference type="InterPro" id="IPR055170">
    <property type="entry name" value="GFO_IDH_MocA-like_dom"/>
</dbReference>
<dbReference type="Gene3D" id="3.40.50.720">
    <property type="entry name" value="NAD(P)-binding Rossmann-like Domain"/>
    <property type="match status" value="1"/>
</dbReference>
<dbReference type="SUPFAM" id="SSF51735">
    <property type="entry name" value="NAD(P)-binding Rossmann-fold domains"/>
    <property type="match status" value="1"/>
</dbReference>
<dbReference type="Gene3D" id="3.30.360.10">
    <property type="entry name" value="Dihydrodipicolinate Reductase, domain 2"/>
    <property type="match status" value="1"/>
</dbReference>
<dbReference type="PANTHER" id="PTHR43249:SF1">
    <property type="entry name" value="D-GLUCOSIDE 3-DEHYDROGENASE"/>
    <property type="match status" value="1"/>
</dbReference>
<dbReference type="InterPro" id="IPR000683">
    <property type="entry name" value="Gfo/Idh/MocA-like_OxRdtase_N"/>
</dbReference>
<dbReference type="Proteomes" id="UP000216207">
    <property type="component" value="Unassembled WGS sequence"/>
</dbReference>
<evidence type="ECO:0000313" key="4">
    <source>
        <dbReference type="Proteomes" id="UP000216207"/>
    </source>
</evidence>
<dbReference type="GO" id="GO:0000166">
    <property type="term" value="F:nucleotide binding"/>
    <property type="evidence" value="ECO:0007669"/>
    <property type="project" value="InterPro"/>
</dbReference>
<dbReference type="SUPFAM" id="SSF55347">
    <property type="entry name" value="Glyceraldehyde-3-phosphate dehydrogenase-like, C-terminal domain"/>
    <property type="match status" value="1"/>
</dbReference>
<proteinExistence type="predicted"/>
<comment type="caution">
    <text evidence="3">The sequence shown here is derived from an EMBL/GenBank/DDBJ whole genome shotgun (WGS) entry which is preliminary data.</text>
</comment>
<sequence length="386" mass="42758">MDQVRIGVIGVGNMGSAHAAYLVEGSIKGACLGALLEEDGERASAVQQHFGDNVPVFTNESDFFHANVVDAVLIATPHYSHSRLAEQAFAAGLHVLCEKPAGVYTRQVREMNEAAQKSGRVYSLMYNQRTKPIYLKLKDLIQSGELGTIRRMNWIITDWYRSQSYYDSSSWRATWPGEGGGVLINQCPHQLDLWGWLIGMEPNRIRAFCSFGKYRDIEVEDEVTAYMEYESGATGVFITTTAEAPGTNRLEVTGTRGKAVIEGETLSFWQLRTPEPAFNASYKGGFGAPEHWKIDIPVAGAETGHQGITQNFVDAILHGVPLIAPGEEGIQGLTLSNAMHLSTWIDNWVELPLNEALYEQNLNERIRNSPGKTVTTNQTLDVRKSY</sequence>
<feature type="domain" description="Gfo/Idh/MocA-like oxidoreductase N-terminal" evidence="1">
    <location>
        <begin position="4"/>
        <end position="124"/>
    </location>
</feature>
<dbReference type="EMBL" id="NPCC01000009">
    <property type="protein sequence ID" value="PAE89265.1"/>
    <property type="molecule type" value="Genomic_DNA"/>
</dbReference>
<protein>
    <submittedName>
        <fullName evidence="3">Oxidoreductase</fullName>
    </submittedName>
</protein>
<dbReference type="AlphaFoldDB" id="A0A268P1R3"/>
<dbReference type="RefSeq" id="WP_095326398.1">
    <property type="nucleotide sequence ID" value="NZ_NPCC01000009.1"/>
</dbReference>
<gene>
    <name evidence="3" type="ORF">CHH72_08215</name>
</gene>
<evidence type="ECO:0000259" key="1">
    <source>
        <dbReference type="Pfam" id="PF01408"/>
    </source>
</evidence>
<name>A0A268P1R3_SHOCL</name>
<dbReference type="InterPro" id="IPR036291">
    <property type="entry name" value="NAD(P)-bd_dom_sf"/>
</dbReference>
<dbReference type="Pfam" id="PF01408">
    <property type="entry name" value="GFO_IDH_MocA"/>
    <property type="match status" value="1"/>
</dbReference>
<feature type="domain" description="GFO/IDH/MocA-like oxidoreductase" evidence="2">
    <location>
        <begin position="134"/>
        <end position="259"/>
    </location>
</feature>
<reference evidence="3 4" key="1">
    <citation type="submission" date="2017-07" db="EMBL/GenBank/DDBJ databases">
        <title>Isolation and whole genome analysis of endospore-forming bacteria from heroin.</title>
        <authorList>
            <person name="Kalinowski J."/>
            <person name="Ahrens B."/>
            <person name="Al-Dilaimi A."/>
            <person name="Winkler A."/>
            <person name="Wibberg D."/>
            <person name="Schleenbecker U."/>
            <person name="Ruckert C."/>
            <person name="Wolfel R."/>
            <person name="Grass G."/>
        </authorList>
    </citation>
    <scope>NUCLEOTIDE SEQUENCE [LARGE SCALE GENOMIC DNA]</scope>
    <source>
        <strain evidence="3 4">7539</strain>
    </source>
</reference>
<dbReference type="InterPro" id="IPR052515">
    <property type="entry name" value="Gfo/Idh/MocA_Oxidoreductase"/>
</dbReference>
<evidence type="ECO:0000259" key="2">
    <source>
        <dbReference type="Pfam" id="PF22725"/>
    </source>
</evidence>
<accession>A0A268P1R3</accession>
<dbReference type="PANTHER" id="PTHR43249">
    <property type="entry name" value="UDP-N-ACETYL-2-AMINO-2-DEOXY-D-GLUCURONATE OXIDASE"/>
    <property type="match status" value="1"/>
</dbReference>